<name>A0A7K1LHX4_9MICC</name>
<reference evidence="2 3" key="1">
    <citation type="submission" date="2019-12" db="EMBL/GenBank/DDBJ databases">
        <authorList>
            <person name="Li J."/>
            <person name="Shi Y."/>
            <person name="Xu G."/>
            <person name="Xiao D."/>
            <person name="Ran X."/>
        </authorList>
    </citation>
    <scope>NUCLEOTIDE SEQUENCE [LARGE SCALE GENOMIC DNA]</scope>
    <source>
        <strain evidence="2 3">JCM 15915</strain>
    </source>
</reference>
<dbReference type="RefSeq" id="WP_129315528.1">
    <property type="nucleotide sequence ID" value="NZ_NOIQ01000008.1"/>
</dbReference>
<dbReference type="EMBL" id="WOGT01000002">
    <property type="protein sequence ID" value="MUN54776.1"/>
    <property type="molecule type" value="Genomic_DNA"/>
</dbReference>
<dbReference type="Proteomes" id="UP000462152">
    <property type="component" value="Unassembled WGS sequence"/>
</dbReference>
<gene>
    <name evidence="2" type="ORF">GMA10_06055</name>
</gene>
<keyword evidence="3" id="KW-1185">Reference proteome</keyword>
<evidence type="ECO:0000313" key="2">
    <source>
        <dbReference type="EMBL" id="MUN54776.1"/>
    </source>
</evidence>
<dbReference type="Pfam" id="PF05065">
    <property type="entry name" value="Phage_capsid"/>
    <property type="match status" value="1"/>
</dbReference>
<feature type="domain" description="Phage capsid-like C-terminal" evidence="1">
    <location>
        <begin position="12"/>
        <end position="292"/>
    </location>
</feature>
<evidence type="ECO:0000313" key="3">
    <source>
        <dbReference type="Proteomes" id="UP000462152"/>
    </source>
</evidence>
<sequence length="312" mass="33942">MAVFSTNESKILMPREIADGMIKDAQTTSTLAQLSGQEAQKFGEVEYMIFNDFPKAEFVEEGAAKSSTTGGFTSVKAKPRKAQVTMRFNEEVQWADEDYQLHILSELGGAGSTALSRALDLGAYHRINPLSGEVISGWDNYVGGTTGKAELGSKDADQVIREAAGKLIKRERPVSVNGFAIDPRLTWDLAELQTKNADGSPSGNQRYPQLGLGTGISSFLGINTVQGDTVSGQPEAKKDTGIRGILGDFQNGIRWGIQRNLPLELIRYGDPDGQGDLKRHNQIALRLEIVYGWYVFQEKFALVAEKAAAPGK</sequence>
<protein>
    <submittedName>
        <fullName evidence="2">Phage major capsid protein</fullName>
    </submittedName>
</protein>
<accession>A0A7K1LHX4</accession>
<dbReference type="InterPro" id="IPR054612">
    <property type="entry name" value="Phage_capsid-like_C"/>
</dbReference>
<proteinExistence type="predicted"/>
<evidence type="ECO:0000259" key="1">
    <source>
        <dbReference type="Pfam" id="PF05065"/>
    </source>
</evidence>
<organism evidence="2 3">
    <name type="scientific">Rothia koreensis</name>
    <dbReference type="NCBI Taxonomy" id="592378"/>
    <lineage>
        <taxon>Bacteria</taxon>
        <taxon>Bacillati</taxon>
        <taxon>Actinomycetota</taxon>
        <taxon>Actinomycetes</taxon>
        <taxon>Micrococcales</taxon>
        <taxon>Micrococcaceae</taxon>
        <taxon>Rothia</taxon>
    </lineage>
</organism>
<comment type="caution">
    <text evidence="2">The sequence shown here is derived from an EMBL/GenBank/DDBJ whole genome shotgun (WGS) entry which is preliminary data.</text>
</comment>
<dbReference type="OrthoDB" id="3194758at2"/>
<dbReference type="SUPFAM" id="SSF56563">
    <property type="entry name" value="Major capsid protein gp5"/>
    <property type="match status" value="1"/>
</dbReference>
<dbReference type="AlphaFoldDB" id="A0A7K1LHX4"/>